<dbReference type="AlphaFoldDB" id="A0A101ENS8"/>
<dbReference type="Proteomes" id="UP000058636">
    <property type="component" value="Unassembled WGS sequence"/>
</dbReference>
<accession>A0A101ENS8</accession>
<keyword evidence="1" id="KW-0378">Hydrolase</keyword>
<dbReference type="EMBL" id="LGFG01000250">
    <property type="protein sequence ID" value="KUK22137.1"/>
    <property type="molecule type" value="Genomic_DNA"/>
</dbReference>
<dbReference type="GO" id="GO:0016787">
    <property type="term" value="F:hydrolase activity"/>
    <property type="evidence" value="ECO:0007669"/>
    <property type="project" value="UniProtKB-KW"/>
</dbReference>
<gene>
    <name evidence="1" type="ORF">XD57_1762</name>
</gene>
<proteinExistence type="predicted"/>
<reference evidence="1 2" key="1">
    <citation type="journal article" date="2015" name="MBio">
        <title>Genome-Resolved Metagenomic Analysis Reveals Roles for Candidate Phyla and Other Microbial Community Members in Biogeochemical Transformations in Oil Reservoirs.</title>
        <authorList>
            <person name="Hu P."/>
            <person name="Tom L."/>
            <person name="Singh A."/>
            <person name="Thomas B.C."/>
            <person name="Baker B.J."/>
            <person name="Piceno Y.M."/>
            <person name="Andersen G.L."/>
            <person name="Banfield J.F."/>
        </authorList>
    </citation>
    <scope>NUCLEOTIDE SEQUENCE [LARGE SCALE GENOMIC DNA]</scope>
    <source>
        <strain evidence="1">46_26</strain>
    </source>
</reference>
<dbReference type="SUPFAM" id="SSF56784">
    <property type="entry name" value="HAD-like"/>
    <property type="match status" value="1"/>
</dbReference>
<dbReference type="Gene3D" id="1.10.150.240">
    <property type="entry name" value="Putative phosphatase, domain 2"/>
    <property type="match status" value="1"/>
</dbReference>
<dbReference type="InterPro" id="IPR023198">
    <property type="entry name" value="PGP-like_dom2"/>
</dbReference>
<name>A0A101ENS8_9THEM</name>
<sequence length="97" mass="11640">MASEVKNIVFDLGGVLIDWRPCEYLLESFPEEVAKVLEKEIFKHEDWKLMDRGVLPENKLWEKKKRELSGFREYVERLEREVPELLRPIEENVKLLP</sequence>
<dbReference type="InterPro" id="IPR023214">
    <property type="entry name" value="HAD_sf"/>
</dbReference>
<comment type="caution">
    <text evidence="1">The sequence shown here is derived from an EMBL/GenBank/DDBJ whole genome shotgun (WGS) entry which is preliminary data.</text>
</comment>
<dbReference type="Gene3D" id="3.40.50.1000">
    <property type="entry name" value="HAD superfamily/HAD-like"/>
    <property type="match status" value="1"/>
</dbReference>
<evidence type="ECO:0000313" key="1">
    <source>
        <dbReference type="EMBL" id="KUK22137.1"/>
    </source>
</evidence>
<dbReference type="InterPro" id="IPR036412">
    <property type="entry name" value="HAD-like_sf"/>
</dbReference>
<organism evidence="1 2">
    <name type="scientific">Thermotoga petrophila</name>
    <dbReference type="NCBI Taxonomy" id="93929"/>
    <lineage>
        <taxon>Bacteria</taxon>
        <taxon>Thermotogati</taxon>
        <taxon>Thermotogota</taxon>
        <taxon>Thermotogae</taxon>
        <taxon>Thermotogales</taxon>
        <taxon>Thermotogaceae</taxon>
        <taxon>Thermotoga</taxon>
    </lineage>
</organism>
<evidence type="ECO:0000313" key="2">
    <source>
        <dbReference type="Proteomes" id="UP000058636"/>
    </source>
</evidence>
<feature type="non-terminal residue" evidence="1">
    <location>
        <position position="97"/>
    </location>
</feature>
<protein>
    <submittedName>
        <fullName evidence="1">HAD-superfamily hydrolase, subfamily IA, variant 3</fullName>
    </submittedName>
</protein>